<dbReference type="SUPFAM" id="SSF52047">
    <property type="entry name" value="RNI-like"/>
    <property type="match status" value="1"/>
</dbReference>
<dbReference type="EMBL" id="JAATWM020000080">
    <property type="protein sequence ID" value="KAF9869270.1"/>
    <property type="molecule type" value="Genomic_DNA"/>
</dbReference>
<gene>
    <name evidence="1" type="ORF">CkaCkLH20_13258</name>
</gene>
<reference evidence="1" key="1">
    <citation type="submission" date="2020-03" db="EMBL/GenBank/DDBJ databases">
        <authorList>
            <person name="He L."/>
        </authorList>
    </citation>
    <scope>NUCLEOTIDE SEQUENCE</scope>
    <source>
        <strain evidence="1">CkLH20</strain>
    </source>
</reference>
<dbReference type="GeneID" id="62169042"/>
<evidence type="ECO:0000313" key="1">
    <source>
        <dbReference type="EMBL" id="KAF9869270.1"/>
    </source>
</evidence>
<keyword evidence="2" id="KW-1185">Reference proteome</keyword>
<evidence type="ECO:0008006" key="3">
    <source>
        <dbReference type="Google" id="ProtNLM"/>
    </source>
</evidence>
<reference evidence="1" key="2">
    <citation type="submission" date="2020-11" db="EMBL/GenBank/DDBJ databases">
        <title>Whole genome sequencing of Colletotrichum sp.</title>
        <authorList>
            <person name="Li H."/>
        </authorList>
    </citation>
    <scope>NUCLEOTIDE SEQUENCE</scope>
    <source>
        <strain evidence="1">CkLH20</strain>
    </source>
</reference>
<accession>A0A9P6HSY2</accession>
<proteinExistence type="predicted"/>
<dbReference type="InterPro" id="IPR032675">
    <property type="entry name" value="LRR_dom_sf"/>
</dbReference>
<dbReference type="Gene3D" id="3.80.10.10">
    <property type="entry name" value="Ribonuclease Inhibitor"/>
    <property type="match status" value="1"/>
</dbReference>
<dbReference type="RefSeq" id="XP_038738731.1">
    <property type="nucleotide sequence ID" value="XM_038895968.1"/>
</dbReference>
<dbReference type="AlphaFoldDB" id="A0A9P6HSY2"/>
<evidence type="ECO:0000313" key="2">
    <source>
        <dbReference type="Proteomes" id="UP000781932"/>
    </source>
</evidence>
<organism evidence="1 2">
    <name type="scientific">Colletotrichum karsti</name>
    <dbReference type="NCBI Taxonomy" id="1095194"/>
    <lineage>
        <taxon>Eukaryota</taxon>
        <taxon>Fungi</taxon>
        <taxon>Dikarya</taxon>
        <taxon>Ascomycota</taxon>
        <taxon>Pezizomycotina</taxon>
        <taxon>Sordariomycetes</taxon>
        <taxon>Hypocreomycetidae</taxon>
        <taxon>Glomerellales</taxon>
        <taxon>Glomerellaceae</taxon>
        <taxon>Colletotrichum</taxon>
        <taxon>Colletotrichum boninense species complex</taxon>
    </lineage>
</organism>
<dbReference type="OrthoDB" id="4757858at2759"/>
<dbReference type="Proteomes" id="UP000781932">
    <property type="component" value="Unassembled WGS sequence"/>
</dbReference>
<sequence length="367" mass="41142">MGFARTLFRFRPDLAQHVRSIHLGEGYEPHIESADDIALFKEAEGQLERFQNSESEEAGDENDEDQRTPTYLSLVVGKCTNLEALCISVTWFEETNPVPFSPPYSLPRLTTLSLTHWDTENGFGLGDAKDIFIAAPNITSLYACALVEVEPDLWLPNVTEVDLVNSVLQADCFALLLEQLPNLEKLCYSVGDACVSYDTPAFPREIQEAILSYTPKLKFLQLYMTDTTQFEDLGDDDMLASLKDLGSLEVLRLDAACIIAQRSAPPRTYVTQPNGRVVEQMPDSVEALSAELFVQMLPASIQELEIGSSITDVKLFLPAFLRLSQVCRTEFPQLRYVKLLCLDRSVGRELEEPFEANGVKFETKSTY</sequence>
<protein>
    <recommendedName>
        <fullName evidence="3">F-box domain-containing protein</fullName>
    </recommendedName>
</protein>
<name>A0A9P6HSY2_9PEZI</name>
<comment type="caution">
    <text evidence="1">The sequence shown here is derived from an EMBL/GenBank/DDBJ whole genome shotgun (WGS) entry which is preliminary data.</text>
</comment>